<dbReference type="GO" id="GO:0034657">
    <property type="term" value="C:GID complex"/>
    <property type="evidence" value="ECO:0007669"/>
    <property type="project" value="TreeGrafter"/>
</dbReference>
<evidence type="ECO:0000256" key="1">
    <source>
        <dbReference type="ARBA" id="ARBA00061469"/>
    </source>
</evidence>
<proteinExistence type="inferred from homology"/>
<dbReference type="GO" id="GO:0005773">
    <property type="term" value="C:vacuole"/>
    <property type="evidence" value="ECO:0007669"/>
    <property type="project" value="GOC"/>
</dbReference>
<feature type="compositionally biased region" description="Low complexity" evidence="2">
    <location>
        <begin position="42"/>
        <end position="58"/>
    </location>
</feature>
<dbReference type="STRING" id="341454.A0A4S2MRZ2"/>
<protein>
    <submittedName>
        <fullName evidence="3">Uncharacterized protein</fullName>
    </submittedName>
</protein>
<dbReference type="OrthoDB" id="62at2759"/>
<comment type="similarity">
    <text evidence="1">Belongs to the GID4/VID24 family.</text>
</comment>
<keyword evidence="4" id="KW-1185">Reference proteome</keyword>
<evidence type="ECO:0000313" key="4">
    <source>
        <dbReference type="Proteomes" id="UP000298138"/>
    </source>
</evidence>
<dbReference type="EMBL" id="ML220134">
    <property type="protein sequence ID" value="TGZ79099.1"/>
    <property type="molecule type" value="Genomic_DNA"/>
</dbReference>
<gene>
    <name evidence="3" type="ORF">EX30DRAFT_373245</name>
</gene>
<organism evidence="3 4">
    <name type="scientific">Ascodesmis nigricans</name>
    <dbReference type="NCBI Taxonomy" id="341454"/>
    <lineage>
        <taxon>Eukaryota</taxon>
        <taxon>Fungi</taxon>
        <taxon>Dikarya</taxon>
        <taxon>Ascomycota</taxon>
        <taxon>Pezizomycotina</taxon>
        <taxon>Pezizomycetes</taxon>
        <taxon>Pezizales</taxon>
        <taxon>Ascodesmidaceae</taxon>
        <taxon>Ascodesmis</taxon>
    </lineage>
</organism>
<dbReference type="PANTHER" id="PTHR14534:SF3">
    <property type="entry name" value="GID COMPLEX SUBUNIT 4 HOMOLOG"/>
    <property type="match status" value="1"/>
</dbReference>
<feature type="region of interest" description="Disordered" evidence="2">
    <location>
        <begin position="169"/>
        <end position="252"/>
    </location>
</feature>
<dbReference type="GO" id="GO:0045721">
    <property type="term" value="P:negative regulation of gluconeogenesis"/>
    <property type="evidence" value="ECO:0007669"/>
    <property type="project" value="TreeGrafter"/>
</dbReference>
<feature type="region of interest" description="Disordered" evidence="2">
    <location>
        <begin position="486"/>
        <end position="514"/>
    </location>
</feature>
<dbReference type="Proteomes" id="UP000298138">
    <property type="component" value="Unassembled WGS sequence"/>
</dbReference>
<accession>A0A4S2MRZ2</accession>
<feature type="region of interest" description="Disordered" evidence="2">
    <location>
        <begin position="1"/>
        <end position="69"/>
    </location>
</feature>
<dbReference type="AlphaFoldDB" id="A0A4S2MRZ2"/>
<reference evidence="3 4" key="1">
    <citation type="submission" date="2019-04" db="EMBL/GenBank/DDBJ databases">
        <title>Comparative genomics and transcriptomics to analyze fruiting body development in filamentous ascomycetes.</title>
        <authorList>
            <consortium name="DOE Joint Genome Institute"/>
            <person name="Lutkenhaus R."/>
            <person name="Traeger S."/>
            <person name="Breuer J."/>
            <person name="Kuo A."/>
            <person name="Lipzen A."/>
            <person name="Pangilinan J."/>
            <person name="Dilworth D."/>
            <person name="Sandor L."/>
            <person name="Poggeler S."/>
            <person name="Barry K."/>
            <person name="Grigoriev I.V."/>
            <person name="Nowrousian M."/>
        </authorList>
    </citation>
    <scope>NUCLEOTIDE SEQUENCE [LARGE SCALE GENOMIC DNA]</scope>
    <source>
        <strain evidence="3 4">CBS 389.68</strain>
    </source>
</reference>
<dbReference type="GO" id="GO:0043161">
    <property type="term" value="P:proteasome-mediated ubiquitin-dependent protein catabolic process"/>
    <property type="evidence" value="ECO:0007669"/>
    <property type="project" value="TreeGrafter"/>
</dbReference>
<dbReference type="GO" id="GO:0006623">
    <property type="term" value="P:protein targeting to vacuole"/>
    <property type="evidence" value="ECO:0007669"/>
    <property type="project" value="TreeGrafter"/>
</dbReference>
<dbReference type="GO" id="GO:0007039">
    <property type="term" value="P:protein catabolic process in the vacuole"/>
    <property type="evidence" value="ECO:0007669"/>
    <property type="project" value="TreeGrafter"/>
</dbReference>
<evidence type="ECO:0000256" key="2">
    <source>
        <dbReference type="SAM" id="MobiDB-lite"/>
    </source>
</evidence>
<evidence type="ECO:0000313" key="3">
    <source>
        <dbReference type="EMBL" id="TGZ79099.1"/>
    </source>
</evidence>
<dbReference type="InterPro" id="IPR018618">
    <property type="entry name" value="GID4/10-like"/>
</dbReference>
<feature type="compositionally biased region" description="Low complexity" evidence="2">
    <location>
        <begin position="229"/>
        <end position="244"/>
    </location>
</feature>
<feature type="compositionally biased region" description="Low complexity" evidence="2">
    <location>
        <begin position="189"/>
        <end position="203"/>
    </location>
</feature>
<dbReference type="InParanoid" id="A0A4S2MRZ2"/>
<name>A0A4S2MRZ2_9PEZI</name>
<dbReference type="Pfam" id="PF09783">
    <property type="entry name" value="Vac_ImportDeg"/>
    <property type="match status" value="1"/>
</dbReference>
<dbReference type="PANTHER" id="PTHR14534">
    <property type="entry name" value="VACUOLAR IMPORT AND DEGRADATION PROTEIN 24"/>
    <property type="match status" value="1"/>
</dbReference>
<sequence>MENRLPPYARHHHERRVRHRAANRDSDSGNRGATDGAEGGDTITTTSTATTTTSTSTAPGGGATDRPRQFHPQFYGVRIPSIQPGQRPSLYDWAPIAVPLPTSDSSASPEVGLPPISAIERNRGREVGLPQAVALGRLPVWYRYEPPPSPPPQGNSGESPFRMAVMQSLRNNNPRRTGRRRESQDGEGNNNNSNSNNSNSNNNDGIPRFPWRDAADPFGFHDSILHPPSTSTSSTSSTSSSSSSRYHSSVHSDGTRDIVDAIHYLSTLRRSSSREESLHLATSTIVQLHNDYSDLLHLTSDLLLDTRPLTVAETSWLKVGGVFWGTQRTPPPIPPHRLLTLGENGLRFHHPESPLFHHYHHANPPPPPPGEKNTNSWTVKVHLTSIDYSTMRLTGTMEAFPEWQKGSTNTYLEGEIVDFNTYTLETTTMGPGTTTIEHDARNWRRVEPFCGLRTGEVVRGLLSRSFMRGVLEEWVLMRWKEKHFLPSTDPPDSDSSDPGSPDSPDLEDPNNGGGGLTIGGFYYLSLRREDGRIGGFYHDVVGAPNQRLELRPQKRLFPSYQFR</sequence>
<feature type="compositionally biased region" description="Basic residues" evidence="2">
    <location>
        <begin position="9"/>
        <end position="21"/>
    </location>
</feature>